<dbReference type="Pfam" id="PF00289">
    <property type="entry name" value="Biotin_carb_N"/>
    <property type="match status" value="1"/>
</dbReference>
<dbReference type="Pfam" id="PF02626">
    <property type="entry name" value="CT_A_B"/>
    <property type="match status" value="1"/>
</dbReference>
<evidence type="ECO:0000256" key="5">
    <source>
        <dbReference type="ARBA" id="ARBA00022840"/>
    </source>
</evidence>
<evidence type="ECO:0000256" key="2">
    <source>
        <dbReference type="ARBA" id="ARBA00022598"/>
    </source>
</evidence>
<evidence type="ECO:0000256" key="3">
    <source>
        <dbReference type="ARBA" id="ARBA00022741"/>
    </source>
</evidence>
<keyword evidence="3 7" id="KW-0547">Nucleotide-binding</keyword>
<evidence type="ECO:0000256" key="4">
    <source>
        <dbReference type="ARBA" id="ARBA00022801"/>
    </source>
</evidence>
<dbReference type="GO" id="GO:0016874">
    <property type="term" value="F:ligase activity"/>
    <property type="evidence" value="ECO:0007669"/>
    <property type="project" value="UniProtKB-KW"/>
</dbReference>
<keyword evidence="5 7" id="KW-0067">ATP-binding</keyword>
<keyword evidence="12" id="KW-1185">Reference proteome</keyword>
<keyword evidence="8" id="KW-0175">Coiled coil</keyword>
<dbReference type="SUPFAM" id="SSF51246">
    <property type="entry name" value="Rudiment single hybrid motif"/>
    <property type="match status" value="1"/>
</dbReference>
<organism evidence="11 12">
    <name type="scientific">Hirsutella minnesotensis 3608</name>
    <dbReference type="NCBI Taxonomy" id="1043627"/>
    <lineage>
        <taxon>Eukaryota</taxon>
        <taxon>Fungi</taxon>
        <taxon>Dikarya</taxon>
        <taxon>Ascomycota</taxon>
        <taxon>Pezizomycotina</taxon>
        <taxon>Sordariomycetes</taxon>
        <taxon>Hypocreomycetidae</taxon>
        <taxon>Hypocreales</taxon>
        <taxon>Ophiocordycipitaceae</taxon>
        <taxon>Hirsutella</taxon>
    </lineage>
</organism>
<keyword evidence="6" id="KW-0092">Biotin</keyword>
<feature type="coiled-coil region" evidence="8">
    <location>
        <begin position="1050"/>
        <end position="1084"/>
    </location>
</feature>
<feature type="domain" description="Biotin carboxylation" evidence="10">
    <location>
        <begin position="1"/>
        <end position="453"/>
    </location>
</feature>
<comment type="cofactor">
    <cofactor evidence="1">
        <name>biotin</name>
        <dbReference type="ChEBI" id="CHEBI:57586"/>
    </cofactor>
</comment>
<evidence type="ECO:0000256" key="8">
    <source>
        <dbReference type="SAM" id="Coils"/>
    </source>
</evidence>
<keyword evidence="2" id="KW-0436">Ligase</keyword>
<dbReference type="InterPro" id="IPR005482">
    <property type="entry name" value="Biotin_COase_C"/>
</dbReference>
<dbReference type="Pfam" id="PF02786">
    <property type="entry name" value="CPSase_L_D2"/>
    <property type="match status" value="1"/>
</dbReference>
<dbReference type="InterPro" id="IPR011761">
    <property type="entry name" value="ATP-grasp"/>
</dbReference>
<dbReference type="EMBL" id="KQ030538">
    <property type="protein sequence ID" value="KJZ73146.1"/>
    <property type="molecule type" value="Genomic_DNA"/>
</dbReference>
<dbReference type="InterPro" id="IPR003778">
    <property type="entry name" value="CT_A_B"/>
</dbReference>
<dbReference type="InterPro" id="IPR011054">
    <property type="entry name" value="Rudment_hybrid_motif"/>
</dbReference>
<dbReference type="InterPro" id="IPR003833">
    <property type="entry name" value="CT_C_D"/>
</dbReference>
<dbReference type="GO" id="GO:0005524">
    <property type="term" value="F:ATP binding"/>
    <property type="evidence" value="ECO:0007669"/>
    <property type="project" value="UniProtKB-UniRule"/>
</dbReference>
<keyword evidence="4" id="KW-0378">Hydrolase</keyword>
<feature type="domain" description="ATP-grasp" evidence="9">
    <location>
        <begin position="119"/>
        <end position="319"/>
    </location>
</feature>
<dbReference type="PROSITE" id="PS50975">
    <property type="entry name" value="ATP_GRASP"/>
    <property type="match status" value="1"/>
</dbReference>
<dbReference type="InterPro" id="IPR005481">
    <property type="entry name" value="BC-like_N"/>
</dbReference>
<dbReference type="SUPFAM" id="SSF50891">
    <property type="entry name" value="Cyclophilin-like"/>
    <property type="match status" value="2"/>
</dbReference>
<dbReference type="Gene3D" id="2.40.100.10">
    <property type="entry name" value="Cyclophilin-like"/>
    <property type="match status" value="2"/>
</dbReference>
<dbReference type="Proteomes" id="UP000054481">
    <property type="component" value="Unassembled WGS sequence"/>
</dbReference>
<dbReference type="SMART" id="SM00878">
    <property type="entry name" value="Biotin_carb_C"/>
    <property type="match status" value="1"/>
</dbReference>
<dbReference type="InterPro" id="IPR029000">
    <property type="entry name" value="Cyclophilin-like_dom_sf"/>
</dbReference>
<evidence type="ECO:0000259" key="10">
    <source>
        <dbReference type="PROSITE" id="PS50979"/>
    </source>
</evidence>
<dbReference type="SMART" id="SM00797">
    <property type="entry name" value="AHS2"/>
    <property type="match status" value="1"/>
</dbReference>
<evidence type="ECO:0000256" key="7">
    <source>
        <dbReference type="PROSITE-ProRule" id="PRU00409"/>
    </source>
</evidence>
<dbReference type="InterPro" id="IPR050856">
    <property type="entry name" value="Biotin_carboxylase_complex"/>
</dbReference>
<dbReference type="PANTHER" id="PTHR18866">
    <property type="entry name" value="CARBOXYLASE:PYRUVATE/ACETYL-COA/PROPIONYL-COA CARBOXYLASE"/>
    <property type="match status" value="1"/>
</dbReference>
<dbReference type="PROSITE" id="PS00867">
    <property type="entry name" value="CPSASE_2"/>
    <property type="match status" value="1"/>
</dbReference>
<dbReference type="PANTHER" id="PTHR18866:SF128">
    <property type="entry name" value="UREA AMIDOLYASE"/>
    <property type="match status" value="1"/>
</dbReference>
<evidence type="ECO:0008006" key="13">
    <source>
        <dbReference type="Google" id="ProtNLM"/>
    </source>
</evidence>
<proteinExistence type="predicted"/>
<evidence type="ECO:0000313" key="11">
    <source>
        <dbReference type="EMBL" id="KJZ73146.1"/>
    </source>
</evidence>
<dbReference type="PROSITE" id="PS50979">
    <property type="entry name" value="BC"/>
    <property type="match status" value="1"/>
</dbReference>
<dbReference type="OrthoDB" id="196847at2759"/>
<dbReference type="SMART" id="SM00796">
    <property type="entry name" value="AHS1"/>
    <property type="match status" value="1"/>
</dbReference>
<dbReference type="InterPro" id="IPR016185">
    <property type="entry name" value="PreATP-grasp_dom_sf"/>
</dbReference>
<dbReference type="Pfam" id="PF02785">
    <property type="entry name" value="Biotin_carb_C"/>
    <property type="match status" value="1"/>
</dbReference>
<dbReference type="AlphaFoldDB" id="A0A0F7ZHU6"/>
<gene>
    <name evidence="11" type="ORF">HIM_07530</name>
</gene>
<dbReference type="SUPFAM" id="SSF160467">
    <property type="entry name" value="PH0987 N-terminal domain-like"/>
    <property type="match status" value="1"/>
</dbReference>
<dbReference type="SUPFAM" id="SSF52440">
    <property type="entry name" value="PreATP-grasp domain"/>
    <property type="match status" value="1"/>
</dbReference>
<dbReference type="SUPFAM" id="SSF56059">
    <property type="entry name" value="Glutathione synthetase ATP-binding domain-like"/>
    <property type="match status" value="1"/>
</dbReference>
<accession>A0A0F7ZHU6</accession>
<dbReference type="PROSITE" id="PS00866">
    <property type="entry name" value="CPSASE_1"/>
    <property type="match status" value="1"/>
</dbReference>
<evidence type="ECO:0000256" key="1">
    <source>
        <dbReference type="ARBA" id="ARBA00001953"/>
    </source>
</evidence>
<sequence>MEKDDDPHCEPRRNRLSDYPDCKLGIRTLAIYSEPDSASQHVVAADEAFLLKGEARHVYQDGDQIIALATQHGAQAILPGYGFLSENAEFARRVASAGLAFAGPTAEVIECFGTKHKARELAIKAGVPVVPGSVGLVASADDAVLEADKLGYPVMLKATAGGGGMGLLVCHNEDEVRKSFDSAKSRASALFHNDGVFLERYFPNSRHIEVQIFGDGQGGVISLGERECSIQRRHQKVIEECPSPFVLANPQLRKGLIDCAVSLAASVKYGCAGTVEFLVDDKTGDFFFLEMNTRLQVEHGVTELCYDVDLVELMLRYVDCQLQGLDGLDSTELQNLQSRCLEPRGHAIEARVYAENPARDFAPSPGLLQEVSWHQPPGARIGNNISSDYDPLIAKVIYHGLDRNRAIDGLKDVLSQSSICGPSNNMDWLQAVIQEPDFIDGKTTTNFLELHNFTIPGIDILSGGSYTLVQDHPGRPTVGHGFGHAGPMDPVAFQAANILVGNPSGMEGLEITLTGPELLFSGDAIVALCGPPVSAHIDGEEFTLWTRHRVQTGQKLAIGKLPKHCRVYLGIYGGFKNVATWFGSKSTNPMANVGGYQGRPLRAGDFLRIVDADSLPEDKVTMPQHLWPRYTSEWVIQVMSGPYETGYLSPKDSKQFLEHTWEVSHNSARGGIRLLGPRPEFARKDGGDGGSHPSNVIEYGYPIGGINWTGDEPVILPVDCPDLGGFICSHTVIKADFWKLGQLRAGDRVTFKAVSLEAALLQRRRHDDFLEYLTLAVRDKSWDNAVPFDSGISSDELADPDSDVVQLLDETSTRPKVSYRAGGDDYILVDYADGSFDLNYKCRVTVLQRLIESSSGSMSLKAKSKQGAINNMVGCGSSLAIYFDGLMLPREELVQRLITMEGCLGDLETIKLPNRRIRLPVTFTHKKLVDAMERYSANQRSIASYLPDPAQFVAENNGMTIEELRRMLLNMETVVIGVESPGGYMPLGMSIPGLDFYGTKIGFRQDKPWLFQDMDVVSFYEVSETEYDGLMAQFRAGTYRFDVHDGIFDMAAHNKLLKETEEECRILRKQRNEAQRVMSQREKELLNKWLAEKETRRPDFDFESAMAKGEFWHKINFRS</sequence>
<dbReference type="InterPro" id="IPR005479">
    <property type="entry name" value="CPAse_ATP-bd"/>
</dbReference>
<reference evidence="11 12" key="1">
    <citation type="journal article" date="2014" name="Genome Biol. Evol.">
        <title>Comparative genomics and transcriptomics analyses reveal divergent lifestyle features of nematode endoparasitic fungus Hirsutella minnesotensis.</title>
        <authorList>
            <person name="Lai Y."/>
            <person name="Liu K."/>
            <person name="Zhang X."/>
            <person name="Zhang X."/>
            <person name="Li K."/>
            <person name="Wang N."/>
            <person name="Shu C."/>
            <person name="Wu Y."/>
            <person name="Wang C."/>
            <person name="Bushley K.E."/>
            <person name="Xiang M."/>
            <person name="Liu X."/>
        </authorList>
    </citation>
    <scope>NUCLEOTIDE SEQUENCE [LARGE SCALE GENOMIC DNA]</scope>
    <source>
        <strain evidence="11 12">3608</strain>
    </source>
</reference>
<dbReference type="Gene3D" id="3.30.1360.40">
    <property type="match status" value="1"/>
</dbReference>
<evidence type="ECO:0000259" key="9">
    <source>
        <dbReference type="PROSITE" id="PS50975"/>
    </source>
</evidence>
<dbReference type="InterPro" id="IPR011764">
    <property type="entry name" value="Biotin_carboxylation_dom"/>
</dbReference>
<evidence type="ECO:0000256" key="6">
    <source>
        <dbReference type="ARBA" id="ARBA00023267"/>
    </source>
</evidence>
<dbReference type="Gene3D" id="3.30.470.20">
    <property type="entry name" value="ATP-grasp fold, B domain"/>
    <property type="match status" value="1"/>
</dbReference>
<name>A0A0F7ZHU6_9HYPO</name>
<evidence type="ECO:0000313" key="12">
    <source>
        <dbReference type="Proteomes" id="UP000054481"/>
    </source>
</evidence>
<dbReference type="FunFam" id="3.30.1490.20:FF:000003">
    <property type="entry name" value="acetyl-CoA carboxylase isoform X1"/>
    <property type="match status" value="1"/>
</dbReference>
<dbReference type="GO" id="GO:0046872">
    <property type="term" value="F:metal ion binding"/>
    <property type="evidence" value="ECO:0007669"/>
    <property type="project" value="InterPro"/>
</dbReference>
<dbReference type="GO" id="GO:0016787">
    <property type="term" value="F:hydrolase activity"/>
    <property type="evidence" value="ECO:0007669"/>
    <property type="project" value="UniProtKB-KW"/>
</dbReference>
<protein>
    <recommendedName>
        <fullName evidence="13">Urea carboxylase</fullName>
    </recommendedName>
</protein>